<dbReference type="Proteomes" id="UP001527882">
    <property type="component" value="Unassembled WGS sequence"/>
</dbReference>
<comment type="caution">
    <text evidence="2">The sequence shown here is derived from an EMBL/GenBank/DDBJ whole genome shotgun (WGS) entry which is preliminary data.</text>
</comment>
<organism evidence="2 3">
    <name type="scientific">Paenibacillus gyeongsangnamensis</name>
    <dbReference type="NCBI Taxonomy" id="3388067"/>
    <lineage>
        <taxon>Bacteria</taxon>
        <taxon>Bacillati</taxon>
        <taxon>Bacillota</taxon>
        <taxon>Bacilli</taxon>
        <taxon>Bacillales</taxon>
        <taxon>Paenibacillaceae</taxon>
        <taxon>Paenibacillus</taxon>
    </lineage>
</organism>
<reference evidence="2 3" key="1">
    <citation type="submission" date="2022-12" db="EMBL/GenBank/DDBJ databases">
        <title>Draft genome sequence of Paenibacillus sp. dW9.</title>
        <authorList>
            <person name="Choi E.-W."/>
            <person name="Kim D.-U."/>
        </authorList>
    </citation>
    <scope>NUCLEOTIDE SEQUENCE [LARGE SCALE GENOMIC DNA]</scope>
    <source>
        <strain evidence="3">dW9</strain>
    </source>
</reference>
<evidence type="ECO:0000256" key="1">
    <source>
        <dbReference type="SAM" id="MobiDB-lite"/>
    </source>
</evidence>
<name>A0ABT4Q2A3_9BACL</name>
<dbReference type="EMBL" id="JAQAGZ010000001">
    <property type="protein sequence ID" value="MCZ8511001.1"/>
    <property type="molecule type" value="Genomic_DNA"/>
</dbReference>
<proteinExistence type="predicted"/>
<keyword evidence="3" id="KW-1185">Reference proteome</keyword>
<feature type="compositionally biased region" description="Polar residues" evidence="1">
    <location>
        <begin position="78"/>
        <end position="116"/>
    </location>
</feature>
<dbReference type="RefSeq" id="WP_269879374.1">
    <property type="nucleotide sequence ID" value="NZ_JAQAGZ010000001.1"/>
</dbReference>
<gene>
    <name evidence="2" type="primary">gerPC</name>
    <name evidence="2" type="ORF">O9H85_00835</name>
</gene>
<accession>A0ABT4Q2A3</accession>
<feature type="region of interest" description="Disordered" evidence="1">
    <location>
        <begin position="59"/>
        <end position="123"/>
    </location>
</feature>
<protein>
    <submittedName>
        <fullName evidence="2">Spore germination protein GerPC</fullName>
    </submittedName>
</protein>
<evidence type="ECO:0000313" key="2">
    <source>
        <dbReference type="EMBL" id="MCZ8511001.1"/>
    </source>
</evidence>
<sequence>MDNRIQELTARFRHIEEALERLSTKSTQITIENVHIHQPVLEKLEYHLDALDIEHLSGSLNLGNNFGTPLGPDLPLAKTQQQRSKKQASPSAGETDSFSEEQPSSAPGTGLQSTPTGYRIRPK</sequence>
<evidence type="ECO:0000313" key="3">
    <source>
        <dbReference type="Proteomes" id="UP001527882"/>
    </source>
</evidence>